<sequence>MKTSWSVNIPISLILGGHSLVAVADIIPGPESFIRHPFVAVAVVGDYVYLDGGELAQFVDGVVDKNKPGYPLNTTLSLPISSSWTNASVTLRSIPKTAPSQDLPITWYDPSASAFYEWGGCTSWFGPAVDNLIWKFTADGSGGGAWSQVTPSSIVAFNNANRPFYSAFAMHRGIGYALSGIIGHESEASAGARAAVPGLVSFDTGSLRWDNASSTGYEKYGTSIGGRMESVPLGPNGLLMVLGGAEAPVGVINTTQPVSWDTLGFVDPVTGKWYSQATTGQLPTQKQDFCSVGVQGPNGTYEIFIYGGTTGDGKTLDEIHVLSLPGFVFFKSPTPGTPRNDHACVTIGPSDKTTGNNHTNRQMLSVGGSNGALGFPQSQLDPDPWKQGLGVFDLTDMVWKSRYDVDAGPYDTPEPIRNWYAQGGLDTVSWTNDDVKALFKNDANATEAADPGNSTLSSSSSVSSVSSPPNSPSAAPSSTTTSKSNAGAIAGGTIGGVVGVALIAALAFFSSVAIVERVQQHELPRRSNSNSNNNNNNNNSSNPMGGPSRSCPLQVCRSNQVRRIQRSCIAAMLVRSFIAAMFARNLGLEIHMSFADDIPLWRPLVAIKGEDGDV</sequence>
<feature type="signal peptide" evidence="5">
    <location>
        <begin position="1"/>
        <end position="24"/>
    </location>
</feature>
<keyword evidence="4" id="KW-1133">Transmembrane helix</keyword>
<feature type="region of interest" description="Disordered" evidence="3">
    <location>
        <begin position="446"/>
        <end position="484"/>
    </location>
</feature>
<accession>A0ABR1TLY7</accession>
<keyword evidence="4" id="KW-0812">Transmembrane</keyword>
<keyword evidence="7" id="KW-1185">Reference proteome</keyword>
<dbReference type="SUPFAM" id="SSF50965">
    <property type="entry name" value="Galactose oxidase, central domain"/>
    <property type="match status" value="1"/>
</dbReference>
<keyword evidence="2" id="KW-0408">Iron</keyword>
<feature type="transmembrane region" description="Helical" evidence="4">
    <location>
        <begin position="488"/>
        <end position="515"/>
    </location>
</feature>
<organism evidence="6 7">
    <name type="scientific">Apiospora saccharicola</name>
    <dbReference type="NCBI Taxonomy" id="335842"/>
    <lineage>
        <taxon>Eukaryota</taxon>
        <taxon>Fungi</taxon>
        <taxon>Dikarya</taxon>
        <taxon>Ascomycota</taxon>
        <taxon>Pezizomycotina</taxon>
        <taxon>Sordariomycetes</taxon>
        <taxon>Xylariomycetidae</taxon>
        <taxon>Amphisphaeriales</taxon>
        <taxon>Apiosporaceae</taxon>
        <taxon>Apiospora</taxon>
    </lineage>
</organism>
<dbReference type="Gene3D" id="2.120.10.80">
    <property type="entry name" value="Kelch-type beta propeller"/>
    <property type="match status" value="1"/>
</dbReference>
<keyword evidence="5" id="KW-0732">Signal</keyword>
<evidence type="ECO:0000256" key="2">
    <source>
        <dbReference type="ARBA" id="ARBA00023004"/>
    </source>
</evidence>
<gene>
    <name evidence="6" type="ORF">PG996_015730</name>
</gene>
<comment type="caution">
    <text evidence="6">The sequence shown here is derived from an EMBL/GenBank/DDBJ whole genome shotgun (WGS) entry which is preliminary data.</text>
</comment>
<feature type="region of interest" description="Disordered" evidence="3">
    <location>
        <begin position="521"/>
        <end position="551"/>
    </location>
</feature>
<evidence type="ECO:0000256" key="3">
    <source>
        <dbReference type="SAM" id="MobiDB-lite"/>
    </source>
</evidence>
<evidence type="ECO:0000256" key="5">
    <source>
        <dbReference type="SAM" id="SignalP"/>
    </source>
</evidence>
<feature type="chain" id="PRO_5046819302" evidence="5">
    <location>
        <begin position="25"/>
        <end position="614"/>
    </location>
</feature>
<reference evidence="6 7" key="1">
    <citation type="submission" date="2023-01" db="EMBL/GenBank/DDBJ databases">
        <title>Analysis of 21 Apiospora genomes using comparative genomics revels a genus with tremendous synthesis potential of carbohydrate active enzymes and secondary metabolites.</title>
        <authorList>
            <person name="Sorensen T."/>
        </authorList>
    </citation>
    <scope>NUCLEOTIDE SEQUENCE [LARGE SCALE GENOMIC DNA]</scope>
    <source>
        <strain evidence="6 7">CBS 83171</strain>
    </source>
</reference>
<dbReference type="PANTHER" id="PTHR47435:SF4">
    <property type="entry name" value="KELCH REPEAT PROTEIN (AFU_ORTHOLOGUE AFUA_5G12780)"/>
    <property type="match status" value="1"/>
</dbReference>
<name>A0ABR1TLY7_9PEZI</name>
<dbReference type="PANTHER" id="PTHR47435">
    <property type="entry name" value="KELCH REPEAT PROTEIN (AFU_ORTHOLOGUE AFUA_5G12780)"/>
    <property type="match status" value="1"/>
</dbReference>
<protein>
    <submittedName>
        <fullName evidence="6">Kelch repeat-containing protein</fullName>
    </submittedName>
</protein>
<evidence type="ECO:0000256" key="1">
    <source>
        <dbReference type="ARBA" id="ARBA00022737"/>
    </source>
</evidence>
<evidence type="ECO:0000313" key="7">
    <source>
        <dbReference type="Proteomes" id="UP001446871"/>
    </source>
</evidence>
<dbReference type="Proteomes" id="UP001446871">
    <property type="component" value="Unassembled WGS sequence"/>
</dbReference>
<dbReference type="EMBL" id="JAQQWM010000009">
    <property type="protein sequence ID" value="KAK8047666.1"/>
    <property type="molecule type" value="Genomic_DNA"/>
</dbReference>
<evidence type="ECO:0000313" key="6">
    <source>
        <dbReference type="EMBL" id="KAK8047666.1"/>
    </source>
</evidence>
<keyword evidence="1" id="KW-0677">Repeat</keyword>
<feature type="compositionally biased region" description="Low complexity" evidence="3">
    <location>
        <begin position="453"/>
        <end position="484"/>
    </location>
</feature>
<feature type="compositionally biased region" description="Low complexity" evidence="3">
    <location>
        <begin position="527"/>
        <end position="542"/>
    </location>
</feature>
<proteinExistence type="predicted"/>
<evidence type="ECO:0000256" key="4">
    <source>
        <dbReference type="SAM" id="Phobius"/>
    </source>
</evidence>
<dbReference type="InterPro" id="IPR011043">
    <property type="entry name" value="Gal_Oxase/kelch_b-propeller"/>
</dbReference>
<dbReference type="InterPro" id="IPR015915">
    <property type="entry name" value="Kelch-typ_b-propeller"/>
</dbReference>
<keyword evidence="4" id="KW-0472">Membrane</keyword>